<comment type="caution">
    <text evidence="3">The sequence shown here is derived from an EMBL/GenBank/DDBJ whole genome shotgun (WGS) entry which is preliminary data.</text>
</comment>
<evidence type="ECO:0000313" key="4">
    <source>
        <dbReference type="Proteomes" id="UP001201163"/>
    </source>
</evidence>
<name>A0AAD4LLP5_9AGAM</name>
<dbReference type="AlphaFoldDB" id="A0AAD4LLP5"/>
<feature type="domain" description="Amine oxidase" evidence="2">
    <location>
        <begin position="20"/>
        <end position="483"/>
    </location>
</feature>
<dbReference type="EMBL" id="JAKELL010000008">
    <property type="protein sequence ID" value="KAH8996607.1"/>
    <property type="molecule type" value="Genomic_DNA"/>
</dbReference>
<dbReference type="GO" id="GO:0001716">
    <property type="term" value="F:L-amino-acid oxidase activity"/>
    <property type="evidence" value="ECO:0007669"/>
    <property type="project" value="TreeGrafter"/>
</dbReference>
<keyword evidence="1" id="KW-0812">Transmembrane</keyword>
<dbReference type="Gene3D" id="3.50.50.60">
    <property type="entry name" value="FAD/NAD(P)-binding domain"/>
    <property type="match status" value="1"/>
</dbReference>
<dbReference type="PRINTS" id="PR00419">
    <property type="entry name" value="ADXRDTASE"/>
</dbReference>
<dbReference type="PANTHER" id="PTHR10742">
    <property type="entry name" value="FLAVIN MONOAMINE OXIDASE"/>
    <property type="match status" value="1"/>
</dbReference>
<reference evidence="3" key="1">
    <citation type="submission" date="2022-01" db="EMBL/GenBank/DDBJ databases">
        <title>Comparative genomics reveals a dynamic genome evolution in the ectomycorrhizal milk-cap (Lactarius) mushrooms.</title>
        <authorList>
            <consortium name="DOE Joint Genome Institute"/>
            <person name="Lebreton A."/>
            <person name="Tang N."/>
            <person name="Kuo A."/>
            <person name="LaButti K."/>
            <person name="Drula E."/>
            <person name="Barry K."/>
            <person name="Clum A."/>
            <person name="Lipzen A."/>
            <person name="Mousain D."/>
            <person name="Ng V."/>
            <person name="Wang R."/>
            <person name="Wang X."/>
            <person name="Dai Y."/>
            <person name="Henrissat B."/>
            <person name="Grigoriev I.V."/>
            <person name="Guerin-Laguette A."/>
            <person name="Yu F."/>
            <person name="Martin F.M."/>
        </authorList>
    </citation>
    <scope>NUCLEOTIDE SEQUENCE</scope>
    <source>
        <strain evidence="3">QP</strain>
    </source>
</reference>
<evidence type="ECO:0000259" key="2">
    <source>
        <dbReference type="Pfam" id="PF01593"/>
    </source>
</evidence>
<dbReference type="InterPro" id="IPR050281">
    <property type="entry name" value="Flavin_monoamine_oxidase"/>
</dbReference>
<accession>A0AAD4LLP5</accession>
<dbReference type="GO" id="GO:0009063">
    <property type="term" value="P:amino acid catabolic process"/>
    <property type="evidence" value="ECO:0007669"/>
    <property type="project" value="TreeGrafter"/>
</dbReference>
<gene>
    <name evidence="3" type="ORF">EDB92DRAFT_1507496</name>
</gene>
<keyword evidence="1" id="KW-0472">Membrane</keyword>
<protein>
    <submittedName>
        <fullName evidence="3">Flavin-containing amine oxidase</fullName>
    </submittedName>
</protein>
<dbReference type="Gene3D" id="3.90.660.10">
    <property type="match status" value="1"/>
</dbReference>
<dbReference type="Pfam" id="PF01593">
    <property type="entry name" value="Amino_oxidase"/>
    <property type="match status" value="1"/>
</dbReference>
<keyword evidence="1" id="KW-1133">Transmembrane helix</keyword>
<sequence>MTGREGPATPLNVGIVGGGMAGLYAALLLLREGHRVRIFEGTDRVGGRVRTHYFTQEQDQFFEAGAMRLPQSGFQTYTFDLIDWLRQFRLPKDRKIKLIPYILSAPGNRLYVNGVRGDGYQVTSTTPASINWEVPDEYKNKTAGELLKTAIGPLIEMLEDDFDQGFKELVKRYDNFSFRFYLVSVIGWPTSVIDFVETVASQTNQFALSVTEMVMQNMEFNTNEWFTIEHGMSRLPSAMSYLLGYQNITYGARVTGIRNENDDRVTITAIGYNGRIEAKFDRVILAIPPAALKMIADRPRWSIPKELAIRSMHFEALYKMGLRFKTRFWERVGPKSMRGGQSTTDLPIRWIVYPSNGIGGDGPGVLLVYAWMTDATTWLPLTPTERRSLALFCLARMYNGEVDTKTKKEIDVYDLLIGSSDAVWSAKTSTGDAMFLPGQFNSRFEPGRKPEGNIFFAGEHLSRHHTWISGALESAHQAVRDMIGDDVPPLRPWRSPVKGQHPDQIPLIDPTLPPTDIERNHGAPILLGSRGDDATPKVEYQFTPQEPLFRTSQGWPISNDKSTQAFPLHLGGDARHPIGVELTDLAGPGACE</sequence>
<proteinExistence type="predicted"/>
<dbReference type="InterPro" id="IPR036188">
    <property type="entry name" value="FAD/NAD-bd_sf"/>
</dbReference>
<dbReference type="PANTHER" id="PTHR10742:SF342">
    <property type="entry name" value="AMINE OXIDASE"/>
    <property type="match status" value="1"/>
</dbReference>
<dbReference type="SUPFAM" id="SSF54373">
    <property type="entry name" value="FAD-linked reductases, C-terminal domain"/>
    <property type="match status" value="1"/>
</dbReference>
<dbReference type="Proteomes" id="UP001201163">
    <property type="component" value="Unassembled WGS sequence"/>
</dbReference>
<feature type="transmembrane region" description="Helical" evidence="1">
    <location>
        <begin position="12"/>
        <end position="30"/>
    </location>
</feature>
<organism evidence="3 4">
    <name type="scientific">Lactarius akahatsu</name>
    <dbReference type="NCBI Taxonomy" id="416441"/>
    <lineage>
        <taxon>Eukaryota</taxon>
        <taxon>Fungi</taxon>
        <taxon>Dikarya</taxon>
        <taxon>Basidiomycota</taxon>
        <taxon>Agaricomycotina</taxon>
        <taxon>Agaricomycetes</taxon>
        <taxon>Russulales</taxon>
        <taxon>Russulaceae</taxon>
        <taxon>Lactarius</taxon>
    </lineage>
</organism>
<evidence type="ECO:0000313" key="3">
    <source>
        <dbReference type="EMBL" id="KAH8996607.1"/>
    </source>
</evidence>
<dbReference type="InterPro" id="IPR002937">
    <property type="entry name" value="Amino_oxidase"/>
</dbReference>
<evidence type="ECO:0000256" key="1">
    <source>
        <dbReference type="SAM" id="Phobius"/>
    </source>
</evidence>
<keyword evidence="4" id="KW-1185">Reference proteome</keyword>
<dbReference type="SUPFAM" id="SSF51905">
    <property type="entry name" value="FAD/NAD(P)-binding domain"/>
    <property type="match status" value="1"/>
</dbReference>
<dbReference type="Gene3D" id="1.10.405.10">
    <property type="entry name" value="Guanine Nucleotide Dissociation Inhibitor, domain 1"/>
    <property type="match status" value="1"/>
</dbReference>